<gene>
    <name evidence="1" type="ORF">S06H3_12972</name>
</gene>
<accession>X1M009</accession>
<organism evidence="1">
    <name type="scientific">marine sediment metagenome</name>
    <dbReference type="NCBI Taxonomy" id="412755"/>
    <lineage>
        <taxon>unclassified sequences</taxon>
        <taxon>metagenomes</taxon>
        <taxon>ecological metagenomes</taxon>
    </lineage>
</organism>
<comment type="caution">
    <text evidence="1">The sequence shown here is derived from an EMBL/GenBank/DDBJ whole genome shotgun (WGS) entry which is preliminary data.</text>
</comment>
<proteinExistence type="predicted"/>
<dbReference type="AlphaFoldDB" id="X1M009"/>
<reference evidence="1" key="1">
    <citation type="journal article" date="2014" name="Front. Microbiol.">
        <title>High frequency of phylogenetically diverse reductive dehalogenase-homologous genes in deep subseafloor sedimentary metagenomes.</title>
        <authorList>
            <person name="Kawai M."/>
            <person name="Futagami T."/>
            <person name="Toyoda A."/>
            <person name="Takaki Y."/>
            <person name="Nishi S."/>
            <person name="Hori S."/>
            <person name="Arai W."/>
            <person name="Tsubouchi T."/>
            <person name="Morono Y."/>
            <person name="Uchiyama I."/>
            <person name="Ito T."/>
            <person name="Fujiyama A."/>
            <person name="Inagaki F."/>
            <person name="Takami H."/>
        </authorList>
    </citation>
    <scope>NUCLEOTIDE SEQUENCE</scope>
    <source>
        <strain evidence="1">Expedition CK06-06</strain>
    </source>
</reference>
<name>X1M009_9ZZZZ</name>
<dbReference type="EMBL" id="BARV01006335">
    <property type="protein sequence ID" value="GAI11411.1"/>
    <property type="molecule type" value="Genomic_DNA"/>
</dbReference>
<evidence type="ECO:0000313" key="1">
    <source>
        <dbReference type="EMBL" id="GAI11411.1"/>
    </source>
</evidence>
<protein>
    <submittedName>
        <fullName evidence="1">Uncharacterized protein</fullName>
    </submittedName>
</protein>
<feature type="non-terminal residue" evidence="1">
    <location>
        <position position="112"/>
    </location>
</feature>
<sequence>MQDPAYEGTVTFYSQEEANASLPADYTFVPGDQGSHSWQVSQSTGVILRTATQTGWKVKVTDTEETSITGEKTGIIVNVGTISQFEVIVDTITGGPITAGDSRSVTVKAKDP</sequence>